<protein>
    <submittedName>
        <fullName evidence="1">Adenylate synthase</fullName>
    </submittedName>
</protein>
<dbReference type="NCBIfam" id="TIGR02304">
    <property type="entry name" value="aden_form_hyp"/>
    <property type="match status" value="1"/>
</dbReference>
<dbReference type="RefSeq" id="WP_189486260.1">
    <property type="nucleotide sequence ID" value="NZ_BMZB01000002.1"/>
</dbReference>
<proteinExistence type="predicted"/>
<gene>
    <name evidence="1" type="ORF">GCM10011273_19450</name>
</gene>
<accession>A0A918UU88</accession>
<dbReference type="SUPFAM" id="SSF56801">
    <property type="entry name" value="Acetyl-CoA synthetase-like"/>
    <property type="match status" value="1"/>
</dbReference>
<evidence type="ECO:0000313" key="2">
    <source>
        <dbReference type="Proteomes" id="UP000662572"/>
    </source>
</evidence>
<dbReference type="EMBL" id="BMZB01000002">
    <property type="protein sequence ID" value="GGZ33259.1"/>
    <property type="molecule type" value="Genomic_DNA"/>
</dbReference>
<evidence type="ECO:0000313" key="1">
    <source>
        <dbReference type="EMBL" id="GGZ33259.1"/>
    </source>
</evidence>
<dbReference type="InterPro" id="IPR042099">
    <property type="entry name" value="ANL_N_sf"/>
</dbReference>
<dbReference type="InterPro" id="IPR012685">
    <property type="entry name" value="CHP02304_F390_synth-rel"/>
</dbReference>
<dbReference type="PANTHER" id="PTHR36932">
    <property type="entry name" value="CAPSULAR POLYSACCHARIDE BIOSYNTHESIS PROTEIN"/>
    <property type="match status" value="1"/>
</dbReference>
<name>A0A918UU88_9CAUL</name>
<dbReference type="Gene3D" id="3.40.50.12780">
    <property type="entry name" value="N-terminal domain of ligase-like"/>
    <property type="match status" value="1"/>
</dbReference>
<dbReference type="InterPro" id="IPR053158">
    <property type="entry name" value="CapK_Type1_Caps_Biosynth"/>
</dbReference>
<sequence length="413" mass="46275">MIPFLSAFFRTLWLARLLKTREDVARWQARGLKRLMRKTLPAFPYYAHLHDCRFDALPVMDKAQLMANFAQLNAPGITADEGWKIFSGHAPQRRGYSIGASTGTSGNRGLYVVSDQERQAWLGVMLAKTLPRFPRDTARIALILPLNSALYKTAAVTPRLTLRFFDLNDGLEAIFARLPDYRPDTIIAPPKVLRALAEQGMNLPLRRIFSGAEVLDPLDKTVIEARFHIRVREIYMATEGLLGVACDHGTLHLCEDVMHFDFEAVAGSDLVSPVITDFTRTTQAMCRYRMNDLMRLSQTPCPCGSPYQAVTEIAGRCDDLFQLSGQTITPDILRNAIVDADRRITDFRLNQTGPSDIDLILPIDTPPEAALKAKEAVSNLLSGLNITAHIALRQETLSTSARKLRRVERIWKG</sequence>
<reference evidence="1" key="2">
    <citation type="submission" date="2020-09" db="EMBL/GenBank/DDBJ databases">
        <authorList>
            <person name="Sun Q."/>
            <person name="Kim S."/>
        </authorList>
    </citation>
    <scope>NUCLEOTIDE SEQUENCE</scope>
    <source>
        <strain evidence="1">KCTC 32296</strain>
    </source>
</reference>
<reference evidence="1" key="1">
    <citation type="journal article" date="2014" name="Int. J. Syst. Evol. Microbiol.">
        <title>Complete genome sequence of Corynebacterium casei LMG S-19264T (=DSM 44701T), isolated from a smear-ripened cheese.</title>
        <authorList>
            <consortium name="US DOE Joint Genome Institute (JGI-PGF)"/>
            <person name="Walter F."/>
            <person name="Albersmeier A."/>
            <person name="Kalinowski J."/>
            <person name="Ruckert C."/>
        </authorList>
    </citation>
    <scope>NUCLEOTIDE SEQUENCE</scope>
    <source>
        <strain evidence="1">KCTC 32296</strain>
    </source>
</reference>
<dbReference type="AlphaFoldDB" id="A0A918UU88"/>
<keyword evidence="2" id="KW-1185">Reference proteome</keyword>
<organism evidence="1 2">
    <name type="scientific">Asticcacaulis endophyticus</name>
    <dbReference type="NCBI Taxonomy" id="1395890"/>
    <lineage>
        <taxon>Bacteria</taxon>
        <taxon>Pseudomonadati</taxon>
        <taxon>Pseudomonadota</taxon>
        <taxon>Alphaproteobacteria</taxon>
        <taxon>Caulobacterales</taxon>
        <taxon>Caulobacteraceae</taxon>
        <taxon>Asticcacaulis</taxon>
    </lineage>
</organism>
<dbReference type="Proteomes" id="UP000662572">
    <property type="component" value="Unassembled WGS sequence"/>
</dbReference>
<dbReference type="PANTHER" id="PTHR36932:SF1">
    <property type="entry name" value="CAPSULAR POLYSACCHARIDE BIOSYNTHESIS PROTEIN"/>
    <property type="match status" value="1"/>
</dbReference>
<comment type="caution">
    <text evidence="1">The sequence shown here is derived from an EMBL/GenBank/DDBJ whole genome shotgun (WGS) entry which is preliminary data.</text>
</comment>